<dbReference type="PANTHER" id="PTHR30349:SF41">
    <property type="entry name" value="INTEGRASE_RECOMBINASE PROTEIN MJ0367-RELATED"/>
    <property type="match status" value="1"/>
</dbReference>
<organism evidence="8 9">
    <name type="scientific">Candidatus Daviesbacteria bacterium GW2011_GWA1_36_8</name>
    <dbReference type="NCBI Taxonomy" id="1618417"/>
    <lineage>
        <taxon>Bacteria</taxon>
        <taxon>Candidatus Daviesiibacteriota</taxon>
    </lineage>
</organism>
<dbReference type="InterPro" id="IPR004107">
    <property type="entry name" value="Integrase_SAM-like_N"/>
</dbReference>
<protein>
    <submittedName>
        <fullName evidence="8">Tyrosine recombinase XerC</fullName>
    </submittedName>
</protein>
<name>A0A0G0II42_9BACT</name>
<evidence type="ECO:0000313" key="9">
    <source>
        <dbReference type="Proteomes" id="UP000034448"/>
    </source>
</evidence>
<sequence length="289" mass="32468">MISLKDAHQQFIGHLKGRGRASATILAYGKDIEQLVSHLQSLGKEDANAVETTDLQIFMDKLSKEAYTAKSISRKTNSTKTFFKFLKSSGIIEDDPARGLEHPKFENKPPRILSELEYRALRDVARSDLRMFAIIELFLQTGIRIGELAKITVDDVTLEGPTSVLHIKQAEGAVERTIPLNKPAVEALKRYLEVRPQTQNKTLFVTKTGKPLLIRNIRTAIDRYFRLAGISGAKVNDLRHTWIAHHLKSGTSLLLISKLAGHKRVSTTERYLQFITGVTNEGKVQLEEL</sequence>
<reference evidence="8 9" key="1">
    <citation type="journal article" date="2015" name="Nature">
        <title>rRNA introns, odd ribosomes, and small enigmatic genomes across a large radiation of phyla.</title>
        <authorList>
            <person name="Brown C.T."/>
            <person name="Hug L.A."/>
            <person name="Thomas B.C."/>
            <person name="Sharon I."/>
            <person name="Castelle C.J."/>
            <person name="Singh A."/>
            <person name="Wilkins M.J."/>
            <person name="Williams K.H."/>
            <person name="Banfield J.F."/>
        </authorList>
    </citation>
    <scope>NUCLEOTIDE SEQUENCE [LARGE SCALE GENOMIC DNA]</scope>
</reference>
<dbReference type="PROSITE" id="PS51900">
    <property type="entry name" value="CB"/>
    <property type="match status" value="1"/>
</dbReference>
<dbReference type="Gene3D" id="1.10.443.10">
    <property type="entry name" value="Intergrase catalytic core"/>
    <property type="match status" value="1"/>
</dbReference>
<keyword evidence="3 5" id="KW-0238">DNA-binding</keyword>
<evidence type="ECO:0000256" key="4">
    <source>
        <dbReference type="ARBA" id="ARBA00023172"/>
    </source>
</evidence>
<proteinExistence type="inferred from homology"/>
<dbReference type="InterPro" id="IPR044068">
    <property type="entry name" value="CB"/>
</dbReference>
<keyword evidence="2" id="KW-0229">DNA integration</keyword>
<dbReference type="Proteomes" id="UP000034448">
    <property type="component" value="Unassembled WGS sequence"/>
</dbReference>
<evidence type="ECO:0000256" key="3">
    <source>
        <dbReference type="ARBA" id="ARBA00023125"/>
    </source>
</evidence>
<dbReference type="PROSITE" id="PS51898">
    <property type="entry name" value="TYR_RECOMBINASE"/>
    <property type="match status" value="1"/>
</dbReference>
<feature type="domain" description="Tyr recombinase" evidence="6">
    <location>
        <begin position="108"/>
        <end position="288"/>
    </location>
</feature>
<dbReference type="GO" id="GO:0015074">
    <property type="term" value="P:DNA integration"/>
    <property type="evidence" value="ECO:0007669"/>
    <property type="project" value="UniProtKB-KW"/>
</dbReference>
<dbReference type="InterPro" id="IPR011010">
    <property type="entry name" value="DNA_brk_join_enz"/>
</dbReference>
<dbReference type="AlphaFoldDB" id="A0A0G0II42"/>
<gene>
    <name evidence="8" type="ORF">US28_C0012G0023</name>
</gene>
<keyword evidence="4" id="KW-0233">DNA recombination</keyword>
<dbReference type="Gene3D" id="1.10.150.130">
    <property type="match status" value="1"/>
</dbReference>
<evidence type="ECO:0000256" key="5">
    <source>
        <dbReference type="PROSITE-ProRule" id="PRU01248"/>
    </source>
</evidence>
<dbReference type="InterPro" id="IPR010998">
    <property type="entry name" value="Integrase_recombinase_N"/>
</dbReference>
<dbReference type="Pfam" id="PF00589">
    <property type="entry name" value="Phage_integrase"/>
    <property type="match status" value="1"/>
</dbReference>
<evidence type="ECO:0000259" key="7">
    <source>
        <dbReference type="PROSITE" id="PS51900"/>
    </source>
</evidence>
<dbReference type="GO" id="GO:0006310">
    <property type="term" value="P:DNA recombination"/>
    <property type="evidence" value="ECO:0007669"/>
    <property type="project" value="UniProtKB-KW"/>
</dbReference>
<evidence type="ECO:0000256" key="2">
    <source>
        <dbReference type="ARBA" id="ARBA00022908"/>
    </source>
</evidence>
<dbReference type="SUPFAM" id="SSF56349">
    <property type="entry name" value="DNA breaking-rejoining enzymes"/>
    <property type="match status" value="1"/>
</dbReference>
<dbReference type="GO" id="GO:0003677">
    <property type="term" value="F:DNA binding"/>
    <property type="evidence" value="ECO:0007669"/>
    <property type="project" value="UniProtKB-UniRule"/>
</dbReference>
<comment type="similarity">
    <text evidence="1">Belongs to the 'phage' integrase family.</text>
</comment>
<comment type="caution">
    <text evidence="8">The sequence shown here is derived from an EMBL/GenBank/DDBJ whole genome shotgun (WGS) entry which is preliminary data.</text>
</comment>
<evidence type="ECO:0000259" key="6">
    <source>
        <dbReference type="PROSITE" id="PS51898"/>
    </source>
</evidence>
<dbReference type="EMBL" id="LBSJ01000012">
    <property type="protein sequence ID" value="KKQ15686.1"/>
    <property type="molecule type" value="Genomic_DNA"/>
</dbReference>
<dbReference type="InterPro" id="IPR002104">
    <property type="entry name" value="Integrase_catalytic"/>
</dbReference>
<accession>A0A0G0II42</accession>
<dbReference type="PANTHER" id="PTHR30349">
    <property type="entry name" value="PHAGE INTEGRASE-RELATED"/>
    <property type="match status" value="1"/>
</dbReference>
<evidence type="ECO:0000256" key="1">
    <source>
        <dbReference type="ARBA" id="ARBA00008857"/>
    </source>
</evidence>
<dbReference type="CDD" id="cd00397">
    <property type="entry name" value="DNA_BRE_C"/>
    <property type="match status" value="1"/>
</dbReference>
<evidence type="ECO:0000313" key="8">
    <source>
        <dbReference type="EMBL" id="KKQ15686.1"/>
    </source>
</evidence>
<feature type="domain" description="Core-binding (CB)" evidence="7">
    <location>
        <begin position="2"/>
        <end position="87"/>
    </location>
</feature>
<dbReference type="InterPro" id="IPR050090">
    <property type="entry name" value="Tyrosine_recombinase_XerCD"/>
</dbReference>
<dbReference type="InterPro" id="IPR013762">
    <property type="entry name" value="Integrase-like_cat_sf"/>
</dbReference>
<dbReference type="Pfam" id="PF02899">
    <property type="entry name" value="Phage_int_SAM_1"/>
    <property type="match status" value="1"/>
</dbReference>